<dbReference type="InterPro" id="IPR059179">
    <property type="entry name" value="MLKL-like_MCAfunc"/>
</dbReference>
<dbReference type="Pfam" id="PF24883">
    <property type="entry name" value="NPHP3_N"/>
    <property type="match status" value="1"/>
</dbReference>
<gene>
    <name evidence="6" type="ORF">HYPSUDRAFT_80696</name>
</gene>
<feature type="repeat" description="WD" evidence="3">
    <location>
        <begin position="1015"/>
        <end position="1056"/>
    </location>
</feature>
<dbReference type="PRINTS" id="PR00320">
    <property type="entry name" value="GPROTEINBRPT"/>
</dbReference>
<name>A0A0D2P2P1_HYPSF</name>
<keyword evidence="1 3" id="KW-0853">WD repeat</keyword>
<dbReference type="EMBL" id="KN817664">
    <property type="protein sequence ID" value="KJA14825.1"/>
    <property type="molecule type" value="Genomic_DNA"/>
</dbReference>
<dbReference type="InterPro" id="IPR036537">
    <property type="entry name" value="Adaptor_Cbl_N_dom_sf"/>
</dbReference>
<dbReference type="InterPro" id="IPR015943">
    <property type="entry name" value="WD40/YVTN_repeat-like_dom_sf"/>
</dbReference>
<evidence type="ECO:0000256" key="2">
    <source>
        <dbReference type="ARBA" id="ARBA00022737"/>
    </source>
</evidence>
<dbReference type="PANTHER" id="PTHR22847:SF637">
    <property type="entry name" value="WD REPEAT DOMAIN 5B"/>
    <property type="match status" value="1"/>
</dbReference>
<dbReference type="Proteomes" id="UP000054270">
    <property type="component" value="Unassembled WGS sequence"/>
</dbReference>
<dbReference type="CDD" id="cd00200">
    <property type="entry name" value="WD40"/>
    <property type="match status" value="1"/>
</dbReference>
<dbReference type="InterPro" id="IPR007111">
    <property type="entry name" value="NACHT_NTPase"/>
</dbReference>
<evidence type="ECO:0000256" key="3">
    <source>
        <dbReference type="PROSITE-ProRule" id="PRU00221"/>
    </source>
</evidence>
<dbReference type="InterPro" id="IPR011047">
    <property type="entry name" value="Quinoprotein_ADH-like_sf"/>
</dbReference>
<evidence type="ECO:0000313" key="7">
    <source>
        <dbReference type="Proteomes" id="UP000054270"/>
    </source>
</evidence>
<dbReference type="PROSITE" id="PS50294">
    <property type="entry name" value="WD_REPEATS_REGION"/>
    <property type="match status" value="5"/>
</dbReference>
<organism evidence="6 7">
    <name type="scientific">Hypholoma sublateritium (strain FD-334 SS-4)</name>
    <dbReference type="NCBI Taxonomy" id="945553"/>
    <lineage>
        <taxon>Eukaryota</taxon>
        <taxon>Fungi</taxon>
        <taxon>Dikarya</taxon>
        <taxon>Basidiomycota</taxon>
        <taxon>Agaricomycotina</taxon>
        <taxon>Agaricomycetes</taxon>
        <taxon>Agaricomycetidae</taxon>
        <taxon>Agaricales</taxon>
        <taxon>Agaricineae</taxon>
        <taxon>Strophariaceae</taxon>
        <taxon>Hypholoma</taxon>
    </lineage>
</organism>
<keyword evidence="2" id="KW-0677">Repeat</keyword>
<dbReference type="Gene3D" id="3.40.50.300">
    <property type="entry name" value="P-loop containing nucleotide triphosphate hydrolases"/>
    <property type="match status" value="1"/>
</dbReference>
<feature type="repeat" description="WD" evidence="3">
    <location>
        <begin position="1101"/>
        <end position="1133"/>
    </location>
</feature>
<dbReference type="Gene3D" id="1.20.930.20">
    <property type="entry name" value="Adaptor protein Cbl, N-terminal domain"/>
    <property type="match status" value="1"/>
</dbReference>
<feature type="repeat" description="WD" evidence="3">
    <location>
        <begin position="972"/>
        <end position="1014"/>
    </location>
</feature>
<accession>A0A0D2P2P1</accession>
<feature type="repeat" description="WD" evidence="3">
    <location>
        <begin position="886"/>
        <end position="927"/>
    </location>
</feature>
<dbReference type="GO" id="GO:0007166">
    <property type="term" value="P:cell surface receptor signaling pathway"/>
    <property type="evidence" value="ECO:0007669"/>
    <property type="project" value="InterPro"/>
</dbReference>
<dbReference type="PANTHER" id="PTHR22847">
    <property type="entry name" value="WD40 REPEAT PROTEIN"/>
    <property type="match status" value="1"/>
</dbReference>
<dbReference type="SMART" id="SM00320">
    <property type="entry name" value="WD40"/>
    <property type="match status" value="11"/>
</dbReference>
<dbReference type="InterPro" id="IPR027417">
    <property type="entry name" value="P-loop_NTPase"/>
</dbReference>
<keyword evidence="7" id="KW-1185">Reference proteome</keyword>
<dbReference type="InterPro" id="IPR056884">
    <property type="entry name" value="NPHP3-like_N"/>
</dbReference>
<proteinExistence type="predicted"/>
<dbReference type="InterPro" id="IPR020472">
    <property type="entry name" value="WD40_PAC1"/>
</dbReference>
<feature type="repeat" description="WD" evidence="3">
    <location>
        <begin position="928"/>
        <end position="960"/>
    </location>
</feature>
<dbReference type="CDD" id="cd21037">
    <property type="entry name" value="MLKL_NTD"/>
    <property type="match status" value="1"/>
</dbReference>
<dbReference type="STRING" id="945553.A0A0D2P2P1"/>
<feature type="repeat" description="WD" evidence="3">
    <location>
        <begin position="1187"/>
        <end position="1228"/>
    </location>
</feature>
<sequence length="1351" mass="149854">MCFPRISFSFKKAKKRDDAPDVQLLETLESGAAIGEQAALPTSGAEPLPTGNENSPVPSHAANDSAVEATEDDPAASDPGRGAWRTAKAAAITALSLAEKILDGLPVPGAKGTIGAVLLIIQKIDKASANVETLKTLESQVNQLRDKALIPFHDNQQNLPDDLRKDLEDLLNTLDKLGQVWISRRNRGTGRRILDSTEDDLDLQDFNEGIRRAIAQFEFSGSIQLRLTQNQHTKDLTKISVAVNAIEIRSSSVNNLPRANEASFSSGRIGAPSLCFAGTRETILKTVQDWLVDKTRPNVFWLNGLAGIGKSTIAMTLSKNAHELELLGGSFFFSRGDKASSDPGLVFPTLAFQLAQYDSDFKQTLGNVLDNNPSYGYDSAQIQLDKLIISPLRDSQLRRKSLLFVIDALDECSHKEKTVELLQLILAYSNRFPSGLRVFITSRPENHIRSIFNQEHNVDKIVLHDIEASIVRNDIYLYLKEELTRLPKRLAVRVGPNWPKEDDLQALVEKSGRFFIYAATALKFVSKDPPRTPQRHLDILLGLRQVTNDKLLPYRDLDTLYLAVLRNAYPEDTEEENAERFRWVVGCIVLLLDPLPRDALGRFTLTDPDDISDTLYHLHSVIICPTSLKEAPHIYHPSFRDFLTERCEDRMFAVVRAEQERRLLLRCLDLMMETLTRDVAHVGNYWDDVSDSKHLKDAADRTLTPEIQYSCLHWATHLVYLKESDDEILTRLNSFASDHLLHWFEVMSLLSATPLAVFIIQDVHRWVVAFTSNERLKSLCYDGYRFILSYQVPIAKGPSQVYRSALAFTPKETLLYKMYQQELHNCLHVLHGVGPRWSPRLTTVQCGWGGSLTSVTYSPTGQYFATGTSSSRISVWDATSYDKVVSFDHDGEIYALCFTPDGHHLLSANSNGVICIWDIISSTAILSLDGHSAPIHSLSARPKTSIFASASVDATVRIWNWNITSGSQIALLPHGQAAVFSVVFFPDGSFHLLSGAADKQIRLWDAERSTVLRIFKGNTGPIRTLSISADGLQFASGSDDNSIRIFSLSGESDNDAISTLKGHTKPIHSVAFSPINSSQLVSGGPDEYMTCGWDINSQNVVATFRGKIAGIAYAPDGRTFISAHTDGTYRIWDAMATPEAKDPADHTDFVHALTFSLDGRLIATAGGHVERSVKIWDAIAGKHLHTLLGHDWAVYSLSFSPDGSKLASGSGDYTARVWDVESGTGVAVLHHPSYVKHIDFHEDGRQVVSQTDEMTYIWDLEHPEIPTDTKVGVGPDPTNSMYGLSEGFSIYMGEAHWLFMGPGSDERPVGAVPEEFRVCGFVFHSDRLVVADVSGSVLILDTSRLKKEFQV</sequence>
<feature type="repeat" description="WD" evidence="3">
    <location>
        <begin position="852"/>
        <end position="886"/>
    </location>
</feature>
<dbReference type="Pfam" id="PF00400">
    <property type="entry name" value="WD40"/>
    <property type="match status" value="9"/>
</dbReference>
<dbReference type="PROSITE" id="PS00678">
    <property type="entry name" value="WD_REPEATS_1"/>
    <property type="match status" value="2"/>
</dbReference>
<dbReference type="SUPFAM" id="SSF52540">
    <property type="entry name" value="P-loop containing nucleoside triphosphate hydrolases"/>
    <property type="match status" value="1"/>
</dbReference>
<dbReference type="Gene3D" id="2.130.10.10">
    <property type="entry name" value="YVTN repeat-like/Quinoprotein amine dehydrogenase"/>
    <property type="match status" value="3"/>
</dbReference>
<dbReference type="GO" id="GO:1990234">
    <property type="term" value="C:transferase complex"/>
    <property type="evidence" value="ECO:0007669"/>
    <property type="project" value="UniProtKB-ARBA"/>
</dbReference>
<dbReference type="OrthoDB" id="3027122at2759"/>
<dbReference type="SUPFAM" id="SSF50998">
    <property type="entry name" value="Quinoprotein alcohol dehydrogenase-like"/>
    <property type="match status" value="1"/>
</dbReference>
<feature type="region of interest" description="Disordered" evidence="4">
    <location>
        <begin position="35"/>
        <end position="82"/>
    </location>
</feature>
<feature type="domain" description="NACHT" evidence="5">
    <location>
        <begin position="298"/>
        <end position="444"/>
    </location>
</feature>
<dbReference type="InterPro" id="IPR019775">
    <property type="entry name" value="WD40_repeat_CS"/>
</dbReference>
<evidence type="ECO:0000313" key="6">
    <source>
        <dbReference type="EMBL" id="KJA14825.1"/>
    </source>
</evidence>
<protein>
    <recommendedName>
        <fullName evidence="5">NACHT domain-containing protein</fullName>
    </recommendedName>
</protein>
<evidence type="ECO:0000256" key="4">
    <source>
        <dbReference type="SAM" id="MobiDB-lite"/>
    </source>
</evidence>
<dbReference type="OMA" id="HEVECLP"/>
<dbReference type="PROSITE" id="PS50837">
    <property type="entry name" value="NACHT"/>
    <property type="match status" value="1"/>
</dbReference>
<dbReference type="InterPro" id="IPR001680">
    <property type="entry name" value="WD40_rpt"/>
</dbReference>
<evidence type="ECO:0000256" key="1">
    <source>
        <dbReference type="ARBA" id="ARBA00022574"/>
    </source>
</evidence>
<reference evidence="7" key="1">
    <citation type="submission" date="2014-04" db="EMBL/GenBank/DDBJ databases">
        <title>Evolutionary Origins and Diversification of the Mycorrhizal Mutualists.</title>
        <authorList>
            <consortium name="DOE Joint Genome Institute"/>
            <consortium name="Mycorrhizal Genomics Consortium"/>
            <person name="Kohler A."/>
            <person name="Kuo A."/>
            <person name="Nagy L.G."/>
            <person name="Floudas D."/>
            <person name="Copeland A."/>
            <person name="Barry K.W."/>
            <person name="Cichocki N."/>
            <person name="Veneault-Fourrey C."/>
            <person name="LaButti K."/>
            <person name="Lindquist E.A."/>
            <person name="Lipzen A."/>
            <person name="Lundell T."/>
            <person name="Morin E."/>
            <person name="Murat C."/>
            <person name="Riley R."/>
            <person name="Ohm R."/>
            <person name="Sun H."/>
            <person name="Tunlid A."/>
            <person name="Henrissat B."/>
            <person name="Grigoriev I.V."/>
            <person name="Hibbett D.S."/>
            <person name="Martin F."/>
        </authorList>
    </citation>
    <scope>NUCLEOTIDE SEQUENCE [LARGE SCALE GENOMIC DNA]</scope>
    <source>
        <strain evidence="7">FD-334 SS-4</strain>
    </source>
</reference>
<evidence type="ECO:0000259" key="5">
    <source>
        <dbReference type="PROSITE" id="PS50837"/>
    </source>
</evidence>
<dbReference type="PROSITE" id="PS50082">
    <property type="entry name" value="WD_REPEATS_2"/>
    <property type="match status" value="7"/>
</dbReference>